<dbReference type="PROSITE" id="PS01099">
    <property type="entry name" value="COMPLEX1_24K"/>
    <property type="match status" value="1"/>
</dbReference>
<evidence type="ECO:0000256" key="2">
    <source>
        <dbReference type="ARBA" id="ARBA00022714"/>
    </source>
</evidence>
<dbReference type="PIRSF" id="PIRSF000216">
    <property type="entry name" value="NADH_DH_24kDa"/>
    <property type="match status" value="1"/>
</dbReference>
<dbReference type="InterPro" id="IPR036249">
    <property type="entry name" value="Thioredoxin-like_sf"/>
</dbReference>
<dbReference type="GO" id="GO:0006120">
    <property type="term" value="P:mitochondrial electron transport, NADH to ubiquinone"/>
    <property type="evidence" value="ECO:0007669"/>
    <property type="project" value="UniProtKB-ARBA"/>
</dbReference>
<evidence type="ECO:0000256" key="8">
    <source>
        <dbReference type="ARBA" id="ARBA00034078"/>
    </source>
</evidence>
<keyword evidence="12" id="KW-1185">Reference proteome</keyword>
<evidence type="ECO:0000256" key="5">
    <source>
        <dbReference type="ARBA" id="ARBA00023004"/>
    </source>
</evidence>
<feature type="binding site" evidence="9">
    <location>
        <position position="128"/>
    </location>
    <ligand>
        <name>[2Fe-2S] cluster</name>
        <dbReference type="ChEBI" id="CHEBI:190135"/>
    </ligand>
</feature>
<accession>A0A058ZF43</accession>
<proteinExistence type="inferred from homology"/>
<dbReference type="OMA" id="PDMQFTL"/>
<comment type="cofactor">
    <cofactor evidence="8">
        <name>[2Fe-2S] cluster</name>
        <dbReference type="ChEBI" id="CHEBI:190135"/>
    </cofactor>
</comment>
<feature type="binding site" evidence="9">
    <location>
        <position position="174"/>
    </location>
    <ligand>
        <name>[2Fe-2S] cluster</name>
        <dbReference type="ChEBI" id="CHEBI:190135"/>
    </ligand>
</feature>
<keyword evidence="4" id="KW-1278">Translocase</keyword>
<evidence type="ECO:0000256" key="10">
    <source>
        <dbReference type="SAM" id="MobiDB-lite"/>
    </source>
</evidence>
<feature type="binding site" evidence="9">
    <location>
        <position position="170"/>
    </location>
    <ligand>
        <name>[2Fe-2S] cluster</name>
        <dbReference type="ChEBI" id="CHEBI:190135"/>
    </ligand>
</feature>
<dbReference type="PANTHER" id="PTHR10371:SF3">
    <property type="entry name" value="NADH DEHYDROGENASE [UBIQUINONE] FLAVOPROTEIN 2, MITOCHONDRIAL"/>
    <property type="match status" value="1"/>
</dbReference>
<organism evidence="11">
    <name type="scientific">Fonticula alba</name>
    <name type="common">Slime mold</name>
    <dbReference type="NCBI Taxonomy" id="691883"/>
    <lineage>
        <taxon>Eukaryota</taxon>
        <taxon>Rotosphaerida</taxon>
        <taxon>Fonticulaceae</taxon>
        <taxon>Fonticula</taxon>
    </lineage>
</organism>
<dbReference type="NCBIfam" id="NF005725">
    <property type="entry name" value="PRK07539.1-5"/>
    <property type="match status" value="1"/>
</dbReference>
<name>A0A058ZF43_FONAL</name>
<keyword evidence="11" id="KW-0830">Ubiquinone</keyword>
<dbReference type="AlphaFoldDB" id="A0A058ZF43"/>
<comment type="cofactor">
    <cofactor evidence="9">
        <name>[2Fe-2S] cluster</name>
        <dbReference type="ChEBI" id="CHEBI:190135"/>
    </cofactor>
    <text evidence="9">Binds 1 [2Fe-2S] cluster.</text>
</comment>
<evidence type="ECO:0000256" key="4">
    <source>
        <dbReference type="ARBA" id="ARBA00022967"/>
    </source>
</evidence>
<dbReference type="EMBL" id="KB932201">
    <property type="protein sequence ID" value="KCV72558.1"/>
    <property type="molecule type" value="Genomic_DNA"/>
</dbReference>
<dbReference type="GO" id="GO:0005743">
    <property type="term" value="C:mitochondrial inner membrane"/>
    <property type="evidence" value="ECO:0007669"/>
    <property type="project" value="UniProtKB-ARBA"/>
</dbReference>
<reference evidence="11" key="1">
    <citation type="submission" date="2013-04" db="EMBL/GenBank/DDBJ databases">
        <title>The Genome Sequence of Fonticula alba ATCC 38817.</title>
        <authorList>
            <consortium name="The Broad Institute Genomics Platform"/>
            <person name="Russ C."/>
            <person name="Cuomo C."/>
            <person name="Burger G."/>
            <person name="Gray M.W."/>
            <person name="Holland P.W.H."/>
            <person name="King N."/>
            <person name="Lang F.B.F."/>
            <person name="Roger A.J."/>
            <person name="Ruiz-Trillo I."/>
            <person name="Brown M."/>
            <person name="Walker B."/>
            <person name="Young S."/>
            <person name="Zeng Q."/>
            <person name="Gargeya S."/>
            <person name="Fitzgerald M."/>
            <person name="Haas B."/>
            <person name="Abouelleil A."/>
            <person name="Allen A.W."/>
            <person name="Alvarado L."/>
            <person name="Arachchi H.M."/>
            <person name="Berlin A.M."/>
            <person name="Chapman S.B."/>
            <person name="Gainer-Dewar J."/>
            <person name="Goldberg J."/>
            <person name="Griggs A."/>
            <person name="Gujja S."/>
            <person name="Hansen M."/>
            <person name="Howarth C."/>
            <person name="Imamovic A."/>
            <person name="Ireland A."/>
            <person name="Larimer J."/>
            <person name="McCowan C."/>
            <person name="Murphy C."/>
            <person name="Pearson M."/>
            <person name="Poon T.W."/>
            <person name="Priest M."/>
            <person name="Roberts A."/>
            <person name="Saif S."/>
            <person name="Shea T."/>
            <person name="Sisk P."/>
            <person name="Sykes S."/>
            <person name="Wortman J."/>
            <person name="Nusbaum C."/>
            <person name="Birren B."/>
        </authorList>
    </citation>
    <scope>NUCLEOTIDE SEQUENCE [LARGE SCALE GENOMIC DNA]</scope>
    <source>
        <strain evidence="11">ATCC 38817</strain>
    </source>
</reference>
<dbReference type="Pfam" id="PF01257">
    <property type="entry name" value="2Fe-2S_thioredx"/>
    <property type="match status" value="1"/>
</dbReference>
<evidence type="ECO:0000256" key="1">
    <source>
        <dbReference type="ARBA" id="ARBA00010643"/>
    </source>
</evidence>
<evidence type="ECO:0000256" key="9">
    <source>
        <dbReference type="PIRSR" id="PIRSR000216-1"/>
    </source>
</evidence>
<dbReference type="GO" id="GO:0003954">
    <property type="term" value="F:NADH dehydrogenase activity"/>
    <property type="evidence" value="ECO:0007669"/>
    <property type="project" value="TreeGrafter"/>
</dbReference>
<dbReference type="FunFam" id="1.10.10.1590:FF:000001">
    <property type="entry name" value="NADH-quinone oxidoreductase subunit E"/>
    <property type="match status" value="1"/>
</dbReference>
<evidence type="ECO:0000256" key="7">
    <source>
        <dbReference type="ARBA" id="ARBA00023027"/>
    </source>
</evidence>
<dbReference type="eggNOG" id="KOG3196">
    <property type="taxonomic scope" value="Eukaryota"/>
</dbReference>
<dbReference type="OrthoDB" id="10254187at2759"/>
<dbReference type="Gene3D" id="1.10.10.1590">
    <property type="entry name" value="NADH-quinone oxidoreductase subunit E"/>
    <property type="match status" value="1"/>
</dbReference>
<dbReference type="Proteomes" id="UP000030693">
    <property type="component" value="Unassembled WGS sequence"/>
</dbReference>
<keyword evidence="2 9" id="KW-0001">2Fe-2S</keyword>
<evidence type="ECO:0000313" key="11">
    <source>
        <dbReference type="EMBL" id="KCV72558.1"/>
    </source>
</evidence>
<keyword evidence="5 9" id="KW-0408">Iron</keyword>
<dbReference type="PANTHER" id="PTHR10371">
    <property type="entry name" value="NADH DEHYDROGENASE UBIQUINONE FLAVOPROTEIN 2, MITOCHONDRIAL"/>
    <property type="match status" value="1"/>
</dbReference>
<dbReference type="GO" id="GO:0008137">
    <property type="term" value="F:NADH dehydrogenase (ubiquinone) activity"/>
    <property type="evidence" value="ECO:0007669"/>
    <property type="project" value="UniProtKB-ARBA"/>
</dbReference>
<dbReference type="CDD" id="cd03064">
    <property type="entry name" value="TRX_Fd_NuoE"/>
    <property type="match status" value="1"/>
</dbReference>
<dbReference type="Gene3D" id="3.40.30.10">
    <property type="entry name" value="Glutaredoxin"/>
    <property type="match status" value="1"/>
</dbReference>
<sequence length="245" mass="26833">MLSSARISAMRLAGARGFHTSAARSAGSMFVVHRDVPGNHQNEKFEFTPENMKRAKEVITWYPPQYKKGAVMPLLDIAQRQHGGWLPINAMNYVAKMLDMPPMRVYEVATFYSMYQRKPVGKFILGVCTTTPCMLRGSTAIMNTIKSHLGNIAVGETTPDGLFTLNELECLGACVNAPVVKINDDYYEDLTTGNIRDILQRLASGQGDTLVPGPQGTRRTCEPAGGLTTLTGPPPGPGFRVREDL</sequence>
<keyword evidence="3 9" id="KW-0479">Metal-binding</keyword>
<comment type="similarity">
    <text evidence="1">Belongs to the complex I 24 kDa subunit family.</text>
</comment>
<dbReference type="GeneID" id="20524874"/>
<protein>
    <submittedName>
        <fullName evidence="11">NADH dehydrogenase (Ubiquinone) flavoprotein 2</fullName>
    </submittedName>
</protein>
<dbReference type="FunFam" id="3.40.30.10:FF:000022">
    <property type="entry name" value="NADH dehydrogenase flavoprotein 2, mitochondrial"/>
    <property type="match status" value="1"/>
</dbReference>
<feature type="binding site" evidence="9">
    <location>
        <position position="133"/>
    </location>
    <ligand>
        <name>[2Fe-2S] cluster</name>
        <dbReference type="ChEBI" id="CHEBI:190135"/>
    </ligand>
</feature>
<dbReference type="InterPro" id="IPR002023">
    <property type="entry name" value="NuoE-like"/>
</dbReference>
<dbReference type="STRING" id="691883.A0A058ZF43"/>
<dbReference type="GO" id="GO:0046872">
    <property type="term" value="F:metal ion binding"/>
    <property type="evidence" value="ECO:0007669"/>
    <property type="project" value="UniProtKB-KW"/>
</dbReference>
<evidence type="ECO:0000256" key="3">
    <source>
        <dbReference type="ARBA" id="ARBA00022723"/>
    </source>
</evidence>
<feature type="region of interest" description="Disordered" evidence="10">
    <location>
        <begin position="206"/>
        <end position="237"/>
    </location>
</feature>
<gene>
    <name evidence="11" type="ORF">H696_00149</name>
</gene>
<evidence type="ECO:0000313" key="12">
    <source>
        <dbReference type="Proteomes" id="UP000030693"/>
    </source>
</evidence>
<dbReference type="NCBIfam" id="TIGR01958">
    <property type="entry name" value="nuoE_fam"/>
    <property type="match status" value="1"/>
</dbReference>
<dbReference type="InterPro" id="IPR041921">
    <property type="entry name" value="NuoE_N"/>
</dbReference>
<dbReference type="SUPFAM" id="SSF52833">
    <property type="entry name" value="Thioredoxin-like"/>
    <property type="match status" value="1"/>
</dbReference>
<dbReference type="RefSeq" id="XP_009492259.1">
    <property type="nucleotide sequence ID" value="XM_009493984.1"/>
</dbReference>
<dbReference type="GO" id="GO:0098796">
    <property type="term" value="C:membrane protein complex"/>
    <property type="evidence" value="ECO:0007669"/>
    <property type="project" value="UniProtKB-ARBA"/>
</dbReference>
<dbReference type="InterPro" id="IPR042128">
    <property type="entry name" value="NuoE_dom"/>
</dbReference>
<evidence type="ECO:0000256" key="6">
    <source>
        <dbReference type="ARBA" id="ARBA00023014"/>
    </source>
</evidence>
<keyword evidence="6 9" id="KW-0411">Iron-sulfur</keyword>
<dbReference type="GO" id="GO:1902494">
    <property type="term" value="C:catalytic complex"/>
    <property type="evidence" value="ECO:0007669"/>
    <property type="project" value="UniProtKB-ARBA"/>
</dbReference>
<keyword evidence="7" id="KW-0520">NAD</keyword>
<dbReference type="GO" id="GO:0051537">
    <property type="term" value="F:2 iron, 2 sulfur cluster binding"/>
    <property type="evidence" value="ECO:0007669"/>
    <property type="project" value="UniProtKB-KW"/>
</dbReference>